<comment type="subcellular location">
    <subcellularLocation>
        <location evidence="1">Membrane</location>
        <topology evidence="1">Multi-pass membrane protein</topology>
    </subcellularLocation>
</comment>
<keyword evidence="4 5" id="KW-0472">Membrane</keyword>
<keyword evidence="7" id="KW-1185">Reference proteome</keyword>
<evidence type="ECO:0000256" key="4">
    <source>
        <dbReference type="ARBA" id="ARBA00023136"/>
    </source>
</evidence>
<comment type="similarity">
    <text evidence="5">Belongs to the BI1 family.</text>
</comment>
<evidence type="ECO:0000313" key="7">
    <source>
        <dbReference type="Proteomes" id="UP001059041"/>
    </source>
</evidence>
<protein>
    <submittedName>
        <fullName evidence="6">Uncharacterized protein</fullName>
    </submittedName>
</protein>
<name>A0A9W7WA04_TRIRA</name>
<dbReference type="GO" id="GO:0005783">
    <property type="term" value="C:endoplasmic reticulum"/>
    <property type="evidence" value="ECO:0007669"/>
    <property type="project" value="TreeGrafter"/>
</dbReference>
<feature type="transmembrane region" description="Helical" evidence="5">
    <location>
        <begin position="175"/>
        <end position="193"/>
    </location>
</feature>
<evidence type="ECO:0000256" key="5">
    <source>
        <dbReference type="RuleBase" id="RU004379"/>
    </source>
</evidence>
<dbReference type="InterPro" id="IPR006214">
    <property type="entry name" value="Bax_inhibitor_1-related"/>
</dbReference>
<evidence type="ECO:0000256" key="2">
    <source>
        <dbReference type="ARBA" id="ARBA00022692"/>
    </source>
</evidence>
<dbReference type="EMBL" id="JAFHDT010000098">
    <property type="protein sequence ID" value="KAI7790503.1"/>
    <property type="molecule type" value="Genomic_DNA"/>
</dbReference>
<evidence type="ECO:0000313" key="6">
    <source>
        <dbReference type="EMBL" id="KAI7790503.1"/>
    </source>
</evidence>
<keyword evidence="3 5" id="KW-1133">Transmembrane helix</keyword>
<comment type="caution">
    <text evidence="5">Lacks conserved residue(s) required for the propagation of feature annotation.</text>
</comment>
<dbReference type="Proteomes" id="UP001059041">
    <property type="component" value="Unassembled WGS sequence"/>
</dbReference>
<reference evidence="6" key="1">
    <citation type="submission" date="2021-02" db="EMBL/GenBank/DDBJ databases">
        <title>Comparative genomics reveals that relaxation of natural selection precedes convergent phenotypic evolution of cavefish.</title>
        <authorList>
            <person name="Peng Z."/>
        </authorList>
    </citation>
    <scope>NUCLEOTIDE SEQUENCE</scope>
    <source>
        <tissue evidence="6">Muscle</tissue>
    </source>
</reference>
<accession>A0A9W7WA04</accession>
<proteinExistence type="inferred from homology"/>
<dbReference type="GO" id="GO:2001234">
    <property type="term" value="P:negative regulation of apoptotic signaling pathway"/>
    <property type="evidence" value="ECO:0007669"/>
    <property type="project" value="TreeGrafter"/>
</dbReference>
<dbReference type="PANTHER" id="PTHR23291:SF94">
    <property type="entry name" value="PROTEIN LIFEGUARD 1 ISOFORM X2"/>
    <property type="match status" value="1"/>
</dbReference>
<feature type="transmembrane region" description="Helical" evidence="5">
    <location>
        <begin position="247"/>
        <end position="266"/>
    </location>
</feature>
<keyword evidence="2 5" id="KW-0812">Transmembrane</keyword>
<feature type="transmembrane region" description="Helical" evidence="5">
    <location>
        <begin position="205"/>
        <end position="227"/>
    </location>
</feature>
<feature type="transmembrane region" description="Helical" evidence="5">
    <location>
        <begin position="116"/>
        <end position="137"/>
    </location>
</feature>
<evidence type="ECO:0000256" key="1">
    <source>
        <dbReference type="ARBA" id="ARBA00004141"/>
    </source>
</evidence>
<gene>
    <name evidence="6" type="ORF">IRJ41_005007</name>
</gene>
<evidence type="ECO:0000256" key="3">
    <source>
        <dbReference type="ARBA" id="ARBA00022989"/>
    </source>
</evidence>
<dbReference type="GO" id="GO:0005794">
    <property type="term" value="C:Golgi apparatus"/>
    <property type="evidence" value="ECO:0007669"/>
    <property type="project" value="TreeGrafter"/>
</dbReference>
<comment type="caution">
    <text evidence="6">The sequence shown here is derived from an EMBL/GenBank/DDBJ whole genome shotgun (WGS) entry which is preliminary data.</text>
</comment>
<dbReference type="AlphaFoldDB" id="A0A9W7WA04"/>
<dbReference type="GO" id="GO:0016020">
    <property type="term" value="C:membrane"/>
    <property type="evidence" value="ECO:0007669"/>
    <property type="project" value="UniProtKB-SubCell"/>
</dbReference>
<dbReference type="PANTHER" id="PTHR23291">
    <property type="entry name" value="BAX INHIBITOR-RELATED"/>
    <property type="match status" value="1"/>
</dbReference>
<sequence>MGNTESYNAEQDNPVPIHMPVLIPMPVQTPMPMQMPMQMPMSPPYPLDPVMYPQTFPAGAGFIAPYLPPDETVLGEQEDSNLPAVEKDASNPNQEGEFHAPGFEDNTIRKAFIRKVFTLLTIQILITFTAVCVCCYSDTVKKMIKEHDWVRKSSYIVFAAVDAFLATFYKYICIFPLNLLGLLMVTLSLSYMVGTSASHLDLTEVVIALGSTLVISFSIVIFSAQYLLVDCELVIGRKRYKLNPEHYVLAALIIYLDIFLILMSLLEKEPKKFEGVEKCAIEMSALELIGDADSDSN</sequence>
<organism evidence="6 7">
    <name type="scientific">Triplophysa rosa</name>
    <name type="common">Cave loach</name>
    <dbReference type="NCBI Taxonomy" id="992332"/>
    <lineage>
        <taxon>Eukaryota</taxon>
        <taxon>Metazoa</taxon>
        <taxon>Chordata</taxon>
        <taxon>Craniata</taxon>
        <taxon>Vertebrata</taxon>
        <taxon>Euteleostomi</taxon>
        <taxon>Actinopterygii</taxon>
        <taxon>Neopterygii</taxon>
        <taxon>Teleostei</taxon>
        <taxon>Ostariophysi</taxon>
        <taxon>Cypriniformes</taxon>
        <taxon>Nemacheilidae</taxon>
        <taxon>Triplophysa</taxon>
    </lineage>
</organism>